<accession>A0ABN3EFB1</accession>
<proteinExistence type="predicted"/>
<evidence type="ECO:0000313" key="2">
    <source>
        <dbReference type="EMBL" id="GAA2255846.1"/>
    </source>
</evidence>
<gene>
    <name evidence="2" type="ORF">GCM10010430_44600</name>
</gene>
<reference evidence="2 3" key="1">
    <citation type="journal article" date="2019" name="Int. J. Syst. Evol. Microbiol.">
        <title>The Global Catalogue of Microorganisms (GCM) 10K type strain sequencing project: providing services to taxonomists for standard genome sequencing and annotation.</title>
        <authorList>
            <consortium name="The Broad Institute Genomics Platform"/>
            <consortium name="The Broad Institute Genome Sequencing Center for Infectious Disease"/>
            <person name="Wu L."/>
            <person name="Ma J."/>
        </authorList>
    </citation>
    <scope>NUCLEOTIDE SEQUENCE [LARGE SCALE GENOMIC DNA]</scope>
    <source>
        <strain evidence="2 3">JCM 7356</strain>
    </source>
</reference>
<evidence type="ECO:0000256" key="1">
    <source>
        <dbReference type="SAM" id="MobiDB-lite"/>
    </source>
</evidence>
<dbReference type="Proteomes" id="UP001500305">
    <property type="component" value="Unassembled WGS sequence"/>
</dbReference>
<feature type="compositionally biased region" description="Basic residues" evidence="1">
    <location>
        <begin position="60"/>
        <end position="76"/>
    </location>
</feature>
<protein>
    <submittedName>
        <fullName evidence="2">Uncharacterized protein</fullName>
    </submittedName>
</protein>
<evidence type="ECO:0000313" key="3">
    <source>
        <dbReference type="Proteomes" id="UP001500305"/>
    </source>
</evidence>
<comment type="caution">
    <text evidence="2">The sequence shown here is derived from an EMBL/GenBank/DDBJ whole genome shotgun (WGS) entry which is preliminary data.</text>
</comment>
<dbReference type="EMBL" id="BAAATR010000020">
    <property type="protein sequence ID" value="GAA2255846.1"/>
    <property type="molecule type" value="Genomic_DNA"/>
</dbReference>
<feature type="region of interest" description="Disordered" evidence="1">
    <location>
        <begin position="50"/>
        <end position="76"/>
    </location>
</feature>
<keyword evidence="3" id="KW-1185">Reference proteome</keyword>
<sequence length="76" mass="8077">MPASAQMHIEAAGGVYGARTLWTVARAVGVGACGIMVSAFSGRWLWEGGSPGRTDAGRRMPSRRPQIHGRSARRVV</sequence>
<organism evidence="2 3">
    <name type="scientific">Kitasatospora cystarginea</name>
    <dbReference type="NCBI Taxonomy" id="58350"/>
    <lineage>
        <taxon>Bacteria</taxon>
        <taxon>Bacillati</taxon>
        <taxon>Actinomycetota</taxon>
        <taxon>Actinomycetes</taxon>
        <taxon>Kitasatosporales</taxon>
        <taxon>Streptomycetaceae</taxon>
        <taxon>Kitasatospora</taxon>
    </lineage>
</organism>
<name>A0ABN3EFB1_9ACTN</name>